<evidence type="ECO:0000313" key="2">
    <source>
        <dbReference type="Proteomes" id="UP000261812"/>
    </source>
</evidence>
<dbReference type="AlphaFoldDB" id="A0A3B7MGF0"/>
<dbReference type="EMBL" id="CP032152">
    <property type="protein sequence ID" value="AXY68698.1"/>
    <property type="molecule type" value="Genomic_DNA"/>
</dbReference>
<protein>
    <submittedName>
        <fullName evidence="1">EcsC family protein</fullName>
    </submittedName>
</protein>
<sequence>MTCNIALTDYERQQIRKISAWLREETNPRQQAVQSVNATVERNVSGILSPEHLAILRKAGDRLLAKSDQAWQHLKQQLGSTRIPVEHWQELQNQPLEVCDRLQARVAGVALTKAAVEALITAPLDFLGELVDVGFTLLLGLKTIQGVGLCYGFGSETTVEQHIIWGTLGISFAGTAKERQHLLLSLLHPSEESERGAIAGLLEDSAFEVFTDNTVEAVLSRVLVTLSEELSGELIPVIGIALGILESEQFAQEVATTARYVYQLRWLLRAHGGSGVDLACS</sequence>
<dbReference type="RefSeq" id="WP_181496506.1">
    <property type="nucleotide sequence ID" value="NZ_CP032152.1"/>
</dbReference>
<dbReference type="Pfam" id="PF12787">
    <property type="entry name" value="EcsC"/>
    <property type="match status" value="1"/>
</dbReference>
<keyword evidence="2" id="KW-1185">Reference proteome</keyword>
<reference evidence="2" key="1">
    <citation type="submission" date="2018-09" db="EMBL/GenBank/DDBJ databases">
        <title>Complete genome sequence of thermophilic cyanobacteria strain Thermosynechococcus elongatus PKUAC-SCTE542.</title>
        <authorList>
            <person name="Liang Y."/>
            <person name="Tang J."/>
            <person name="Daroch M."/>
        </authorList>
    </citation>
    <scope>NUCLEOTIDE SEQUENCE [LARGE SCALE GENOMIC DNA]</scope>
    <source>
        <strain evidence="2">E542</strain>
    </source>
</reference>
<proteinExistence type="predicted"/>
<evidence type="ECO:0000313" key="1">
    <source>
        <dbReference type="EMBL" id="AXY68698.1"/>
    </source>
</evidence>
<gene>
    <name evidence="1" type="ORF">D3A95_04825</name>
</gene>
<accession>A0A3B7MGF0</accession>
<organism evidence="1 2">
    <name type="scientific">Thermosynechococcus sichuanensis E542</name>
    <dbReference type="NCBI Taxonomy" id="2016101"/>
    <lineage>
        <taxon>Bacteria</taxon>
        <taxon>Bacillati</taxon>
        <taxon>Cyanobacteriota</taxon>
        <taxon>Cyanophyceae</taxon>
        <taxon>Acaryochloridales</taxon>
        <taxon>Thermosynechococcaceae</taxon>
        <taxon>Thermosynechococcus</taxon>
        <taxon>Thermosynechococcus sichuanensis</taxon>
    </lineage>
</organism>
<dbReference type="Proteomes" id="UP000261812">
    <property type="component" value="Chromosome"/>
</dbReference>
<name>A0A3B7MGF0_9CYAN</name>
<dbReference type="KEGG" id="tsq:D3A95_04825"/>
<dbReference type="InterPro" id="IPR024787">
    <property type="entry name" value="EcsC"/>
</dbReference>